<sequence length="298" mass="33804">MYDEIFGYDEENVEEETKNSTHVEGLKDILDKTYEKLTSDFGNLRMEFDNLKKEKFDEISKDYAERVKTYVELQQKIESLLPGAMSAGLSSAYYDKRENELKERDKADKTFITALVVLTLISCIPFGLGIYLFFSKGFDIQTIIMDTPRTVLATLPLYAPAMWLAYSANRKSNLSKRLIEEYTHKEALSKTFEGLAKQIETLGDDEISNNLRVKLLYNMVSMSSENPGALIKGYNKSDHPFMDIIDKSTNLTNALEKLSHFPGVKSIAASILGKVETHQDEKIKKGLTTNSILSEDEN</sequence>
<dbReference type="Proteomes" id="UP000824139">
    <property type="component" value="Unassembled WGS sequence"/>
</dbReference>
<keyword evidence="1" id="KW-1133">Transmembrane helix</keyword>
<proteinExistence type="predicted"/>
<reference evidence="2" key="2">
    <citation type="journal article" date="2021" name="PeerJ">
        <title>Extensive microbial diversity within the chicken gut microbiome revealed by metagenomics and culture.</title>
        <authorList>
            <person name="Gilroy R."/>
            <person name="Ravi A."/>
            <person name="Getino M."/>
            <person name="Pursley I."/>
            <person name="Horton D.L."/>
            <person name="Alikhan N.F."/>
            <person name="Baker D."/>
            <person name="Gharbi K."/>
            <person name="Hall N."/>
            <person name="Watson M."/>
            <person name="Adriaenssens E.M."/>
            <person name="Foster-Nyarko E."/>
            <person name="Jarju S."/>
            <person name="Secka A."/>
            <person name="Antonio M."/>
            <person name="Oren A."/>
            <person name="Chaudhuri R.R."/>
            <person name="La Ragione R."/>
            <person name="Hildebrand F."/>
            <person name="Pallen M.J."/>
        </authorList>
    </citation>
    <scope>NUCLEOTIDE SEQUENCE</scope>
    <source>
        <strain evidence="2">CHK152-2994</strain>
    </source>
</reference>
<reference evidence="2" key="1">
    <citation type="submission" date="2020-10" db="EMBL/GenBank/DDBJ databases">
        <authorList>
            <person name="Gilroy R."/>
        </authorList>
    </citation>
    <scope>NUCLEOTIDE SEQUENCE</scope>
    <source>
        <strain evidence="2">CHK152-2994</strain>
    </source>
</reference>
<gene>
    <name evidence="2" type="ORF">IAD41_05940</name>
</gene>
<evidence type="ECO:0000313" key="3">
    <source>
        <dbReference type="Proteomes" id="UP000824139"/>
    </source>
</evidence>
<organism evidence="2 3">
    <name type="scientific">Candidatus Scatenecus faecavium</name>
    <dbReference type="NCBI Taxonomy" id="2840915"/>
    <lineage>
        <taxon>Bacteria</taxon>
        <taxon>Candidatus Scatenecus</taxon>
    </lineage>
</organism>
<dbReference type="AlphaFoldDB" id="A0A9D1FW47"/>
<keyword evidence="1" id="KW-0812">Transmembrane</keyword>
<feature type="transmembrane region" description="Helical" evidence="1">
    <location>
        <begin position="111"/>
        <end position="134"/>
    </location>
</feature>
<evidence type="ECO:0000313" key="2">
    <source>
        <dbReference type="EMBL" id="HIS83127.1"/>
    </source>
</evidence>
<protein>
    <submittedName>
        <fullName evidence="2">Uncharacterized protein</fullName>
    </submittedName>
</protein>
<dbReference type="EMBL" id="DVJO01000130">
    <property type="protein sequence ID" value="HIS83127.1"/>
    <property type="molecule type" value="Genomic_DNA"/>
</dbReference>
<comment type="caution">
    <text evidence="2">The sequence shown here is derived from an EMBL/GenBank/DDBJ whole genome shotgun (WGS) entry which is preliminary data.</text>
</comment>
<evidence type="ECO:0000256" key="1">
    <source>
        <dbReference type="SAM" id="Phobius"/>
    </source>
</evidence>
<accession>A0A9D1FW47</accession>
<feature type="transmembrane region" description="Helical" evidence="1">
    <location>
        <begin position="150"/>
        <end position="168"/>
    </location>
</feature>
<name>A0A9D1FW47_9BACT</name>
<keyword evidence="1" id="KW-0472">Membrane</keyword>